<dbReference type="Gene3D" id="3.40.50.970">
    <property type="match status" value="2"/>
</dbReference>
<keyword evidence="4 11" id="KW-0808">Transferase</keyword>
<dbReference type="Pfam" id="PF02779">
    <property type="entry name" value="Transket_pyr"/>
    <property type="match status" value="1"/>
</dbReference>
<dbReference type="NCBIfam" id="NF003933">
    <property type="entry name" value="PRK05444.2-2"/>
    <property type="match status" value="1"/>
</dbReference>
<dbReference type="AlphaFoldDB" id="A0A8T4IWD4"/>
<evidence type="ECO:0000313" key="14">
    <source>
        <dbReference type="EMBL" id="MBR7674197.1"/>
    </source>
</evidence>
<feature type="binding site" evidence="11">
    <location>
        <position position="367"/>
    </location>
    <ligand>
        <name>thiamine diphosphate</name>
        <dbReference type="ChEBI" id="CHEBI:58937"/>
    </ligand>
</feature>
<evidence type="ECO:0000256" key="11">
    <source>
        <dbReference type="HAMAP-Rule" id="MF_00315"/>
    </source>
</evidence>
<dbReference type="InterPro" id="IPR020826">
    <property type="entry name" value="Transketolase_BS"/>
</dbReference>
<evidence type="ECO:0000256" key="1">
    <source>
        <dbReference type="ARBA" id="ARBA00004980"/>
    </source>
</evidence>
<dbReference type="SMART" id="SM00861">
    <property type="entry name" value="Transket_pyr"/>
    <property type="match status" value="1"/>
</dbReference>
<dbReference type="HAMAP" id="MF_00315">
    <property type="entry name" value="DXP_synth"/>
    <property type="match status" value="1"/>
</dbReference>
<dbReference type="Gene3D" id="3.40.50.920">
    <property type="match status" value="1"/>
</dbReference>
<feature type="binding site" evidence="11">
    <location>
        <position position="285"/>
    </location>
    <ligand>
        <name>thiamine diphosphate</name>
        <dbReference type="ChEBI" id="CHEBI:58937"/>
    </ligand>
</feature>
<dbReference type="Proteomes" id="UP000675554">
    <property type="component" value="Unassembled WGS sequence"/>
</dbReference>
<dbReference type="EC" id="2.2.1.7" evidence="11"/>
<dbReference type="PANTHER" id="PTHR43322:SF5">
    <property type="entry name" value="1-DEOXY-D-XYLULOSE-5-PHOSPHATE SYNTHASE, CHLOROPLASTIC"/>
    <property type="match status" value="1"/>
</dbReference>
<keyword evidence="7 11" id="KW-0784">Thiamine biosynthesis</keyword>
<comment type="similarity">
    <text evidence="2 11">Belongs to the transketolase family. DXPS subfamily.</text>
</comment>
<comment type="function">
    <text evidence="10 11">Catalyzes the acyloin condensation reaction between C atoms 2 and 3 of pyruvate and glyceraldehyde 3-phosphate to yield 1-deoxy-D-xylulose-5-phosphate (DXP).</text>
</comment>
<comment type="caution">
    <text evidence="14">The sequence shown here is derived from an EMBL/GenBank/DDBJ whole genome shotgun (WGS) entry which is preliminary data.</text>
</comment>
<comment type="pathway">
    <text evidence="1 11">Metabolic intermediate biosynthesis; 1-deoxy-D-xylulose 5-phosphate biosynthesis; 1-deoxy-D-xylulose 5-phosphate from D-glyceraldehyde 3-phosphate and pyruvate: step 1/1.</text>
</comment>
<feature type="binding site" evidence="11">
    <location>
        <begin position="145"/>
        <end position="146"/>
    </location>
    <ligand>
        <name>thiamine diphosphate</name>
        <dbReference type="ChEBI" id="CHEBI:58937"/>
    </ligand>
</feature>
<comment type="cofactor">
    <cofactor evidence="11">
        <name>thiamine diphosphate</name>
        <dbReference type="ChEBI" id="CHEBI:58937"/>
    </cofactor>
    <text evidence="11">Binds 1 thiamine pyrophosphate per subunit.</text>
</comment>
<dbReference type="InterPro" id="IPR033248">
    <property type="entry name" value="Transketolase_C"/>
</dbReference>
<feature type="region of interest" description="Disordered" evidence="12">
    <location>
        <begin position="627"/>
        <end position="668"/>
    </location>
</feature>
<evidence type="ECO:0000313" key="15">
    <source>
        <dbReference type="Proteomes" id="UP000675554"/>
    </source>
</evidence>
<keyword evidence="8 11" id="KW-0786">Thiamine pyrophosphate</keyword>
<accession>A0A8T4IWD4</accession>
<evidence type="ECO:0000256" key="12">
    <source>
        <dbReference type="SAM" id="MobiDB-lite"/>
    </source>
</evidence>
<name>A0A8T4IWD4_9ACTN</name>
<dbReference type="PROSITE" id="PS00802">
    <property type="entry name" value="TRANSKETOLASE_2"/>
    <property type="match status" value="1"/>
</dbReference>
<dbReference type="GO" id="GO:0019288">
    <property type="term" value="P:isopentenyl diphosphate biosynthetic process, methylerythritol 4-phosphate pathway"/>
    <property type="evidence" value="ECO:0007669"/>
    <property type="project" value="TreeGrafter"/>
</dbReference>
<dbReference type="FunFam" id="3.40.50.920:FF:000002">
    <property type="entry name" value="1-deoxy-D-xylulose-5-phosphate synthase"/>
    <property type="match status" value="1"/>
</dbReference>
<organism evidence="14 15">
    <name type="scientific">Streptomyces daliensis</name>
    <dbReference type="NCBI Taxonomy" id="299421"/>
    <lineage>
        <taxon>Bacteria</taxon>
        <taxon>Bacillati</taxon>
        <taxon>Actinomycetota</taxon>
        <taxon>Actinomycetes</taxon>
        <taxon>Kitasatosporales</taxon>
        <taxon>Streptomycetaceae</taxon>
        <taxon>Streptomyces</taxon>
    </lineage>
</organism>
<dbReference type="FunFam" id="3.40.50.970:FF:000005">
    <property type="entry name" value="1-deoxy-D-xylulose-5-phosphate synthase"/>
    <property type="match status" value="1"/>
</dbReference>
<dbReference type="Pfam" id="PF13292">
    <property type="entry name" value="DXP_synthase_N"/>
    <property type="match status" value="1"/>
</dbReference>
<evidence type="ECO:0000256" key="8">
    <source>
        <dbReference type="ARBA" id="ARBA00023052"/>
    </source>
</evidence>
<dbReference type="InterPro" id="IPR009014">
    <property type="entry name" value="Transketo_C/PFOR_II"/>
</dbReference>
<keyword evidence="9 11" id="KW-0414">Isoprene biosynthesis</keyword>
<proteinExistence type="inferred from homology"/>
<dbReference type="GO" id="GO:0016114">
    <property type="term" value="P:terpenoid biosynthetic process"/>
    <property type="evidence" value="ECO:0007669"/>
    <property type="project" value="UniProtKB-UniRule"/>
</dbReference>
<dbReference type="InterPro" id="IPR049557">
    <property type="entry name" value="Transketolase_CS"/>
</dbReference>
<feature type="compositionally biased region" description="Low complexity" evidence="12">
    <location>
        <begin position="651"/>
        <end position="668"/>
    </location>
</feature>
<protein>
    <recommendedName>
        <fullName evidence="11">1-deoxy-D-xylulose-5-phosphate synthase</fullName>
        <ecNumber evidence="11">2.2.1.7</ecNumber>
    </recommendedName>
    <alternativeName>
        <fullName evidence="11">1-deoxyxylulose-5-phosphate synthase</fullName>
        <shortName evidence="11">DXP synthase</shortName>
        <shortName evidence="11">DXPS</shortName>
    </alternativeName>
</protein>
<dbReference type="Pfam" id="PF02780">
    <property type="entry name" value="Transketolase_C"/>
    <property type="match status" value="1"/>
</dbReference>
<dbReference type="GO" id="GO:0008661">
    <property type="term" value="F:1-deoxy-D-xylulose-5-phosphate synthase activity"/>
    <property type="evidence" value="ECO:0007669"/>
    <property type="project" value="UniProtKB-UniRule"/>
</dbReference>
<dbReference type="EMBL" id="JAGSMN010000309">
    <property type="protein sequence ID" value="MBR7674197.1"/>
    <property type="molecule type" value="Genomic_DNA"/>
</dbReference>
<comment type="catalytic activity">
    <reaction evidence="11">
        <text>D-glyceraldehyde 3-phosphate + pyruvate + H(+) = 1-deoxy-D-xylulose 5-phosphate + CO2</text>
        <dbReference type="Rhea" id="RHEA:12605"/>
        <dbReference type="ChEBI" id="CHEBI:15361"/>
        <dbReference type="ChEBI" id="CHEBI:15378"/>
        <dbReference type="ChEBI" id="CHEBI:16526"/>
        <dbReference type="ChEBI" id="CHEBI:57792"/>
        <dbReference type="ChEBI" id="CHEBI:59776"/>
        <dbReference type="EC" id="2.2.1.7"/>
    </reaction>
</comment>
<dbReference type="SUPFAM" id="SSF52518">
    <property type="entry name" value="Thiamin diphosphate-binding fold (THDP-binding)"/>
    <property type="match status" value="2"/>
</dbReference>
<evidence type="ECO:0000256" key="5">
    <source>
        <dbReference type="ARBA" id="ARBA00022723"/>
    </source>
</evidence>
<keyword evidence="6 11" id="KW-0460">Magnesium</keyword>
<dbReference type="PANTHER" id="PTHR43322">
    <property type="entry name" value="1-D-DEOXYXYLULOSE 5-PHOSPHATE SYNTHASE-RELATED"/>
    <property type="match status" value="1"/>
</dbReference>
<feature type="binding site" evidence="11">
    <location>
        <position position="144"/>
    </location>
    <ligand>
        <name>Mg(2+)</name>
        <dbReference type="ChEBI" id="CHEBI:18420"/>
    </ligand>
</feature>
<dbReference type="GO" id="GO:0030976">
    <property type="term" value="F:thiamine pyrophosphate binding"/>
    <property type="evidence" value="ECO:0007669"/>
    <property type="project" value="UniProtKB-UniRule"/>
</dbReference>
<evidence type="ECO:0000256" key="10">
    <source>
        <dbReference type="ARBA" id="ARBA00055605"/>
    </source>
</evidence>
<evidence type="ECO:0000256" key="6">
    <source>
        <dbReference type="ARBA" id="ARBA00022842"/>
    </source>
</evidence>
<keyword evidence="5 11" id="KW-0479">Metal-binding</keyword>
<evidence type="ECO:0000259" key="13">
    <source>
        <dbReference type="SMART" id="SM00861"/>
    </source>
</evidence>
<evidence type="ECO:0000256" key="7">
    <source>
        <dbReference type="ARBA" id="ARBA00022977"/>
    </source>
</evidence>
<feature type="binding site" evidence="11">
    <location>
        <position position="174"/>
    </location>
    <ligand>
        <name>thiamine diphosphate</name>
        <dbReference type="ChEBI" id="CHEBI:58937"/>
    </ligand>
</feature>
<dbReference type="InterPro" id="IPR005477">
    <property type="entry name" value="Dxylulose-5-P_synthase"/>
</dbReference>
<sequence>MSLLESIRGPRDLDALSIADLDELAGEIREFLVQAVSRTGGHLGPNLGVVELTIALHRVFDSPADRILWDTGHQSYVHKLLTGRQDFSKLKGKGGLSGYPSREESEHDVIENSHASTVLGWADGLAKADGLCGRERHVVAVTGDGALTGGMAWEALNNIAAADDRPLVIVVNDNERSYAPTIGGLADHLATLRTTNEYERVLAWGKDVLQATPLVGRPLYESLHGAKKGLKDAVAPQGMFEDLGLKYVGPVDGHDIAAVESALRRAKRFRGPVLVHCRTEKGRGYEPALADETDRFHTVGRMDPATCAPVGPAAGPSWTSVFGAEMVRLGAERPDLVAVTAAMLDPVGLSPFAEAYPDRVHDVGIAEQHAAVSAAGMAAGGLHPVVAVYATFLNRAFDQVLMDVALHRCGVTFVLDRAGITGPDGPSHHGMWDMSLLQVVPGLRIAAPRDANTLRAELREAVEVDDAPTVVRFPKEAVGEPVPALRTAGGMDVLREVPDGLGHDVLLVSVGALAPACLEAAALLEERGLGATVVDPRWVKPVDAALPELARRYRAVAVVEDNCRAGGVGSAVAQALRDAEVRVPVCALGIPARFLAHAKRGEILADIGLTPAGIAGSVATTLARASAPARAAGSRTAGKGVGGSPQESAKGTRGSAEGSARASEESTA</sequence>
<gene>
    <name evidence="11" type="primary">dxs</name>
    <name evidence="14" type="ORF">KDA82_14455</name>
</gene>
<feature type="domain" description="Transketolase-like pyrimidine-binding" evidence="13">
    <location>
        <begin position="316"/>
        <end position="480"/>
    </location>
</feature>
<feature type="binding site" evidence="11">
    <location>
        <position position="174"/>
    </location>
    <ligand>
        <name>Mg(2+)</name>
        <dbReference type="ChEBI" id="CHEBI:18420"/>
    </ligand>
</feature>
<dbReference type="InterPro" id="IPR029061">
    <property type="entry name" value="THDP-binding"/>
</dbReference>
<comment type="cofactor">
    <cofactor evidence="11">
        <name>Mg(2+)</name>
        <dbReference type="ChEBI" id="CHEBI:18420"/>
    </cofactor>
    <text evidence="11">Binds 1 Mg(2+) ion per subunit.</text>
</comment>
<feature type="compositionally biased region" description="Low complexity" evidence="12">
    <location>
        <begin position="627"/>
        <end position="638"/>
    </location>
</feature>
<dbReference type="InterPro" id="IPR005475">
    <property type="entry name" value="Transketolase-like_Pyr-bd"/>
</dbReference>
<evidence type="ECO:0000256" key="2">
    <source>
        <dbReference type="ARBA" id="ARBA00011081"/>
    </source>
</evidence>
<feature type="binding site" evidence="11">
    <location>
        <position position="73"/>
    </location>
    <ligand>
        <name>thiamine diphosphate</name>
        <dbReference type="ChEBI" id="CHEBI:58937"/>
    </ligand>
</feature>
<dbReference type="GO" id="GO:0000287">
    <property type="term" value="F:magnesium ion binding"/>
    <property type="evidence" value="ECO:0007669"/>
    <property type="project" value="UniProtKB-UniRule"/>
</dbReference>
<dbReference type="CDD" id="cd07033">
    <property type="entry name" value="TPP_PYR_DXS_TK_like"/>
    <property type="match status" value="1"/>
</dbReference>
<dbReference type="GO" id="GO:0005829">
    <property type="term" value="C:cytosol"/>
    <property type="evidence" value="ECO:0007669"/>
    <property type="project" value="TreeGrafter"/>
</dbReference>
<dbReference type="GO" id="GO:0009228">
    <property type="term" value="P:thiamine biosynthetic process"/>
    <property type="evidence" value="ECO:0007669"/>
    <property type="project" value="UniProtKB-UniRule"/>
</dbReference>
<evidence type="ECO:0000256" key="4">
    <source>
        <dbReference type="ARBA" id="ARBA00022679"/>
    </source>
</evidence>
<reference evidence="14" key="1">
    <citation type="submission" date="2021-04" db="EMBL/GenBank/DDBJ databases">
        <title>Sequencing of actinobacteria type strains.</title>
        <authorList>
            <person name="Nguyen G.-S."/>
            <person name="Wentzel A."/>
        </authorList>
    </citation>
    <scope>NUCLEOTIDE SEQUENCE</scope>
    <source>
        <strain evidence="14">DSM 42095</strain>
    </source>
</reference>
<comment type="subunit">
    <text evidence="3 11">Homodimer.</text>
</comment>
<keyword evidence="15" id="KW-1185">Reference proteome</keyword>
<feature type="binding site" evidence="11">
    <location>
        <begin position="113"/>
        <end position="115"/>
    </location>
    <ligand>
        <name>thiamine diphosphate</name>
        <dbReference type="ChEBI" id="CHEBI:58937"/>
    </ligand>
</feature>
<dbReference type="CDD" id="cd02007">
    <property type="entry name" value="TPP_DXS"/>
    <property type="match status" value="1"/>
</dbReference>
<evidence type="ECO:0000256" key="9">
    <source>
        <dbReference type="ARBA" id="ARBA00023229"/>
    </source>
</evidence>
<evidence type="ECO:0000256" key="3">
    <source>
        <dbReference type="ARBA" id="ARBA00011738"/>
    </source>
</evidence>
<dbReference type="PROSITE" id="PS00801">
    <property type="entry name" value="TRANSKETOLASE_1"/>
    <property type="match status" value="1"/>
</dbReference>
<dbReference type="NCBIfam" id="TIGR00204">
    <property type="entry name" value="dxs"/>
    <property type="match status" value="1"/>
</dbReference>
<dbReference type="SUPFAM" id="SSF52922">
    <property type="entry name" value="TK C-terminal domain-like"/>
    <property type="match status" value="1"/>
</dbReference>